<sequence>MNEKSNEKGQIKSIRFDEETYRRIKAYAAGSGVTDSAAIRELVVKGLSVDGLGLYSTELGEYLRTTMNGCLASFEEALRRRNDEAEDRLARVTSRSTKGALVAALVACDLAKGLFEGLADVSVEDVYRAYARQAGELQAGRSIDEVKADARAGR</sequence>
<dbReference type="RefSeq" id="WP_194371256.1">
    <property type="nucleotide sequence ID" value="NZ_CP063767.1"/>
</dbReference>
<dbReference type="KEGG" id="tio:INP52_09595"/>
<name>A0A7S7RUI7_9ACTN</name>
<reference evidence="1 2" key="1">
    <citation type="submission" date="2020-10" db="EMBL/GenBank/DDBJ databases">
        <title>Olsenella immobilis sp.nov., isolated from the mud in a fermentation cellar used for the production of Chinese strong-flavoured liquor.</title>
        <authorList>
            <person name="Lu L."/>
        </authorList>
    </citation>
    <scope>NUCLEOTIDE SEQUENCE [LARGE SCALE GENOMIC DNA]</scope>
    <source>
        <strain evidence="1 2">LZLJ-2</strain>
    </source>
</reference>
<organism evidence="1 2">
    <name type="scientific">Thermophilibacter immobilis</name>
    <dbReference type="NCBI Taxonomy" id="2779519"/>
    <lineage>
        <taxon>Bacteria</taxon>
        <taxon>Bacillati</taxon>
        <taxon>Actinomycetota</taxon>
        <taxon>Coriobacteriia</taxon>
        <taxon>Coriobacteriales</taxon>
        <taxon>Atopobiaceae</taxon>
        <taxon>Thermophilibacter</taxon>
    </lineage>
</organism>
<evidence type="ECO:0000313" key="2">
    <source>
        <dbReference type="Proteomes" id="UP000593735"/>
    </source>
</evidence>
<accession>A0A7S7RUI7</accession>
<gene>
    <name evidence="1" type="ORF">INP52_09595</name>
</gene>
<dbReference type="EMBL" id="CP063767">
    <property type="protein sequence ID" value="QOY60618.1"/>
    <property type="molecule type" value="Genomic_DNA"/>
</dbReference>
<proteinExistence type="predicted"/>
<protein>
    <submittedName>
        <fullName evidence="1">Uncharacterized protein</fullName>
    </submittedName>
</protein>
<dbReference type="Proteomes" id="UP000593735">
    <property type="component" value="Chromosome"/>
</dbReference>
<dbReference type="AlphaFoldDB" id="A0A7S7RUI7"/>
<keyword evidence="2" id="KW-1185">Reference proteome</keyword>
<evidence type="ECO:0000313" key="1">
    <source>
        <dbReference type="EMBL" id="QOY60618.1"/>
    </source>
</evidence>